<dbReference type="Gene3D" id="1.25.10.10">
    <property type="entry name" value="Leucine-rich Repeat Variant"/>
    <property type="match status" value="1"/>
</dbReference>
<evidence type="ECO:0000256" key="9">
    <source>
        <dbReference type="ARBA" id="ARBA00030693"/>
    </source>
</evidence>
<comment type="similarity">
    <text evidence="3">Belongs to the XPO2/CSE1 family.</text>
</comment>
<dbReference type="GO" id="GO:0005635">
    <property type="term" value="C:nuclear envelope"/>
    <property type="evidence" value="ECO:0007669"/>
    <property type="project" value="TreeGrafter"/>
</dbReference>
<dbReference type="GO" id="GO:0006611">
    <property type="term" value="P:protein export from nucleus"/>
    <property type="evidence" value="ECO:0007669"/>
    <property type="project" value="TreeGrafter"/>
</dbReference>
<evidence type="ECO:0000259" key="10">
    <source>
        <dbReference type="PROSITE" id="PS50166"/>
    </source>
</evidence>
<keyword evidence="7" id="KW-0653">Protein transport</keyword>
<evidence type="ECO:0000313" key="12">
    <source>
        <dbReference type="Proteomes" id="UP001497525"/>
    </source>
</evidence>
<proteinExistence type="inferred from homology"/>
<feature type="domain" description="Importin N-terminal" evidence="10">
    <location>
        <begin position="27"/>
        <end position="101"/>
    </location>
</feature>
<evidence type="ECO:0000256" key="8">
    <source>
        <dbReference type="ARBA" id="ARBA00023242"/>
    </source>
</evidence>
<dbReference type="PANTHER" id="PTHR10997">
    <property type="entry name" value="IMPORTIN-7, 8, 11"/>
    <property type="match status" value="1"/>
</dbReference>
<dbReference type="PANTHER" id="PTHR10997:SF8">
    <property type="entry name" value="EXPORTIN-2"/>
    <property type="match status" value="1"/>
</dbReference>
<keyword evidence="6" id="KW-0963">Cytoplasm</keyword>
<comment type="caution">
    <text evidence="11">The sequence shown here is derived from an EMBL/GenBank/DDBJ whole genome shotgun (WGS) entry which is preliminary data.</text>
</comment>
<reference evidence="11" key="1">
    <citation type="submission" date="2024-06" db="EMBL/GenBank/DDBJ databases">
        <authorList>
            <person name="Liu X."/>
            <person name="Lenzi L."/>
            <person name="Haldenby T S."/>
            <person name="Uol C."/>
        </authorList>
    </citation>
    <scope>NUCLEOTIDE SEQUENCE</scope>
</reference>
<dbReference type="SUPFAM" id="SSF48371">
    <property type="entry name" value="ARM repeat"/>
    <property type="match status" value="1"/>
</dbReference>
<dbReference type="Proteomes" id="UP001497525">
    <property type="component" value="Unassembled WGS sequence"/>
</dbReference>
<evidence type="ECO:0000256" key="6">
    <source>
        <dbReference type="ARBA" id="ARBA00022490"/>
    </source>
</evidence>
<evidence type="ECO:0000256" key="4">
    <source>
        <dbReference type="ARBA" id="ARBA00018945"/>
    </source>
</evidence>
<dbReference type="Pfam" id="PF03810">
    <property type="entry name" value="IBN_N"/>
    <property type="match status" value="1"/>
</dbReference>
<dbReference type="InterPro" id="IPR013713">
    <property type="entry name" value="XPO2_central"/>
</dbReference>
<dbReference type="Pfam" id="PF03378">
    <property type="entry name" value="CAS_CSE1"/>
    <property type="match status" value="2"/>
</dbReference>
<name>A0AAV2TXD7_CALDB</name>
<evidence type="ECO:0000256" key="5">
    <source>
        <dbReference type="ARBA" id="ARBA00022448"/>
    </source>
</evidence>
<sequence length="1066" mass="118082">MNPEAVKELATNLQSTLSPDHAERKRAEAYLKTVELQPTYPLCLLALIQDASLPIHARQAGAIVFKNFIKTYWANDMDGIDRIQATDREGVRNQLIGAMLSVSGALQQQLSEAISTVWRSDFPQKWPNLIPELVQRMAQPGADLSTIHGVMQTAHILFKRYRHECRSDDLFREMKTVIEQFGVPLTELAKNLLSLVVGDQRITDATRLVGVFQCLLLVCKIFLSLNCQDLPEFFEDHIEEWMTIFRSLLQIDQSVMQLVDSAVVPGGGIWRGDGDSLSGGGSVLVEQVKSQVCDNASLYTSKYEEEFAPYLPGFVTDVWEMLMNTGGQAKYDMLIGNAIEFLSSVIARPPHRHLFENPDVLQKLCEKVILPNMHFRALDEELFADNPEEYLRLDLEGSDIHSRRRAACHLVHVLCDAFEGAVVTNFSTYVEHLLGEYASSTNGSAWVSKDAALLLVTSVAARGKTEKHGVTISTKLVNIVTFYENHVLPELKHPDVNHLPVIKADCMRYAIAFRSLLPPVALVELVNLVPHLLTAVAPVVYSYVAAMTDKLLAMRRPDSVQEPLITKDQISDPQLLIERLLAVLMLPDSMENVYVIRALMRTCCCLQERCLPSMNSLVSNLLSRLTQVAKNPCKPEFNHYLFETICLCIRITCATDPNSVVHFEAAFFPLFQEILQNDVSEFVPYVFQLLSVMLERYPLSQSVLNASKPRTLVNGTQPHTAPGSDLKPSPPYAALLPRLLVPSLWDQSGNVPSLSRLMQSYILHDMEEILSSNKLSAMLGVYQRLIGSPTYDTQAFAVLNALILATPKEVMQPYLRQIFVVIFRRLQASKTEKFLKAFAAFVARFTMVYSPNDLICLVDGMQVNLFGRVLEKVLLPFADAVISLPPNISGSARISESASSSSLYRSHWRQVSIGFIRLIGEANAMSPTGSSGSAPYRNSWAPLVGRIIAGLAAGPGRGGDPAVEAAIQAASQSVMGGGCVSNDERFIELDADLTSFSSGALLSYAVQRLPELAQDVPDPRIFLARTLHQLSTTNPGQIGPLLNSTLEPQLAAYLQLYLNQAQVVLA</sequence>
<dbReference type="GO" id="GO:0031267">
    <property type="term" value="F:small GTPase binding"/>
    <property type="evidence" value="ECO:0007669"/>
    <property type="project" value="InterPro"/>
</dbReference>
<evidence type="ECO:0000313" key="11">
    <source>
        <dbReference type="EMBL" id="CAL5140886.1"/>
    </source>
</evidence>
<evidence type="ECO:0000256" key="1">
    <source>
        <dbReference type="ARBA" id="ARBA00004123"/>
    </source>
</evidence>
<evidence type="ECO:0000256" key="7">
    <source>
        <dbReference type="ARBA" id="ARBA00022927"/>
    </source>
</evidence>
<dbReference type="InterPro" id="IPR005043">
    <property type="entry name" value="XPO2_C"/>
</dbReference>
<dbReference type="GO" id="GO:0005049">
    <property type="term" value="F:nuclear export signal receptor activity"/>
    <property type="evidence" value="ECO:0007669"/>
    <property type="project" value="TreeGrafter"/>
</dbReference>
<dbReference type="AlphaFoldDB" id="A0AAV2TXD7"/>
<evidence type="ECO:0000256" key="3">
    <source>
        <dbReference type="ARBA" id="ARBA00008669"/>
    </source>
</evidence>
<gene>
    <name evidence="11" type="ORF">CDAUBV1_LOCUS16185</name>
</gene>
<dbReference type="EMBL" id="CAXLJL010000811">
    <property type="protein sequence ID" value="CAL5140886.1"/>
    <property type="molecule type" value="Genomic_DNA"/>
</dbReference>
<dbReference type="SMART" id="SM00913">
    <property type="entry name" value="IBN_N"/>
    <property type="match status" value="1"/>
</dbReference>
<comment type="subcellular location">
    <subcellularLocation>
        <location evidence="2">Cytoplasm</location>
    </subcellularLocation>
    <subcellularLocation>
        <location evidence="1">Nucleus</location>
    </subcellularLocation>
</comment>
<protein>
    <recommendedName>
        <fullName evidence="4">Exportin-2</fullName>
    </recommendedName>
    <alternativeName>
        <fullName evidence="9">Importin-alpha re-exporter</fullName>
    </alternativeName>
</protein>
<keyword evidence="5" id="KW-0813">Transport</keyword>
<dbReference type="InterPro" id="IPR001494">
    <property type="entry name" value="Importin-beta_N"/>
</dbReference>
<organism evidence="11 12">
    <name type="scientific">Calicophoron daubneyi</name>
    <name type="common">Rumen fluke</name>
    <name type="synonym">Paramphistomum daubneyi</name>
    <dbReference type="NCBI Taxonomy" id="300641"/>
    <lineage>
        <taxon>Eukaryota</taxon>
        <taxon>Metazoa</taxon>
        <taxon>Spiralia</taxon>
        <taxon>Lophotrochozoa</taxon>
        <taxon>Platyhelminthes</taxon>
        <taxon>Trematoda</taxon>
        <taxon>Digenea</taxon>
        <taxon>Plagiorchiida</taxon>
        <taxon>Pronocephalata</taxon>
        <taxon>Paramphistomoidea</taxon>
        <taxon>Paramphistomidae</taxon>
        <taxon>Calicophoron</taxon>
    </lineage>
</organism>
<dbReference type="GO" id="GO:0005829">
    <property type="term" value="C:cytosol"/>
    <property type="evidence" value="ECO:0007669"/>
    <property type="project" value="TreeGrafter"/>
</dbReference>
<dbReference type="InterPro" id="IPR011989">
    <property type="entry name" value="ARM-like"/>
</dbReference>
<accession>A0AAV2TXD7</accession>
<evidence type="ECO:0000256" key="2">
    <source>
        <dbReference type="ARBA" id="ARBA00004496"/>
    </source>
</evidence>
<dbReference type="InterPro" id="IPR016024">
    <property type="entry name" value="ARM-type_fold"/>
</dbReference>
<keyword evidence="8" id="KW-0539">Nucleus</keyword>
<dbReference type="PROSITE" id="PS50166">
    <property type="entry name" value="IMPORTIN_B_NT"/>
    <property type="match status" value="1"/>
</dbReference>
<dbReference type="Pfam" id="PF08506">
    <property type="entry name" value="Cse1"/>
    <property type="match status" value="1"/>
</dbReference>
<dbReference type="GO" id="GO:0006606">
    <property type="term" value="P:protein import into nucleus"/>
    <property type="evidence" value="ECO:0007669"/>
    <property type="project" value="TreeGrafter"/>
</dbReference>